<dbReference type="InterPro" id="IPR013762">
    <property type="entry name" value="Integrase-like_cat_sf"/>
</dbReference>
<evidence type="ECO:0000256" key="1">
    <source>
        <dbReference type="ARBA" id="ARBA00004496"/>
    </source>
</evidence>
<dbReference type="SUPFAM" id="SSF56349">
    <property type="entry name" value="DNA breaking-rejoining enzymes"/>
    <property type="match status" value="1"/>
</dbReference>
<keyword evidence="5" id="KW-0229">DNA integration</keyword>
<dbReference type="InterPro" id="IPR011010">
    <property type="entry name" value="DNA_brk_join_enz"/>
</dbReference>
<evidence type="ECO:0000256" key="10">
    <source>
        <dbReference type="SAM" id="MobiDB-lite"/>
    </source>
</evidence>
<dbReference type="PANTHER" id="PTHR30349:SF77">
    <property type="entry name" value="TYROSINE RECOMBINASE XERC"/>
    <property type="match status" value="1"/>
</dbReference>
<evidence type="ECO:0000256" key="8">
    <source>
        <dbReference type="ARBA" id="ARBA00023306"/>
    </source>
</evidence>
<evidence type="ECO:0000256" key="4">
    <source>
        <dbReference type="ARBA" id="ARBA00022829"/>
    </source>
</evidence>
<sequence length="354" mass="41810">MPATNRTRFSSKLNRESQPTRNLSTCEDNRKKASLLSVLRYSITKNTYRMKKLKLQNDSYRLLLSDFEQWLDILGYNEKTVYYTPIFIREFFHWLEEHNIQRLEQITLDTVKAYYKYLGERSNQRKGGGLSKAYLNKHQNALRKFREYLQKQGARTFKVHLRLEKSESAIKDILTQSEVKDLFEVTSYSSKHERTRLRDKAILVVLYSCGLRRTEAISLDVRDILFDAGRVLVRKGKNYKERYVPINKHGIIILEDYVFEARPMYTGSHSTEALFINKYGDRLHGQNLSRRLQHLLTLVDDEILREKHITPHCLRHSIATHLLQQGMKIEDIQQFLGHSSLKSTQIYTHLLELL</sequence>
<dbReference type="EMBL" id="LQRT01000060">
    <property type="protein sequence ID" value="KZS38237.1"/>
    <property type="molecule type" value="Genomic_DNA"/>
</dbReference>
<organism evidence="13 14">
    <name type="scientific">Aquimarina aggregata</name>
    <dbReference type="NCBI Taxonomy" id="1642818"/>
    <lineage>
        <taxon>Bacteria</taxon>
        <taxon>Pseudomonadati</taxon>
        <taxon>Bacteroidota</taxon>
        <taxon>Flavobacteriia</taxon>
        <taxon>Flavobacteriales</taxon>
        <taxon>Flavobacteriaceae</taxon>
        <taxon>Aquimarina</taxon>
    </lineage>
</organism>
<dbReference type="PROSITE" id="PS51900">
    <property type="entry name" value="CB"/>
    <property type="match status" value="1"/>
</dbReference>
<dbReference type="InterPro" id="IPR002104">
    <property type="entry name" value="Integrase_catalytic"/>
</dbReference>
<evidence type="ECO:0000256" key="9">
    <source>
        <dbReference type="PROSITE-ProRule" id="PRU01248"/>
    </source>
</evidence>
<dbReference type="GO" id="GO:0006310">
    <property type="term" value="P:DNA recombination"/>
    <property type="evidence" value="ECO:0007669"/>
    <property type="project" value="UniProtKB-KW"/>
</dbReference>
<evidence type="ECO:0000313" key="13">
    <source>
        <dbReference type="EMBL" id="KZS38237.1"/>
    </source>
</evidence>
<dbReference type="PROSITE" id="PS51898">
    <property type="entry name" value="TYR_RECOMBINASE"/>
    <property type="match status" value="1"/>
</dbReference>
<evidence type="ECO:0000256" key="6">
    <source>
        <dbReference type="ARBA" id="ARBA00023125"/>
    </source>
</evidence>
<evidence type="ECO:0008006" key="15">
    <source>
        <dbReference type="Google" id="ProtNLM"/>
    </source>
</evidence>
<dbReference type="PANTHER" id="PTHR30349">
    <property type="entry name" value="PHAGE INTEGRASE-RELATED"/>
    <property type="match status" value="1"/>
</dbReference>
<feature type="domain" description="Tyr recombinase" evidence="11">
    <location>
        <begin position="169"/>
        <end position="354"/>
    </location>
</feature>
<dbReference type="AlphaFoldDB" id="A0A162WQA0"/>
<evidence type="ECO:0000256" key="5">
    <source>
        <dbReference type="ARBA" id="ARBA00022908"/>
    </source>
</evidence>
<name>A0A162WQA0_9FLAO</name>
<evidence type="ECO:0000259" key="11">
    <source>
        <dbReference type="PROSITE" id="PS51898"/>
    </source>
</evidence>
<evidence type="ECO:0000313" key="14">
    <source>
        <dbReference type="Proteomes" id="UP000076715"/>
    </source>
</evidence>
<dbReference type="Pfam" id="PF00589">
    <property type="entry name" value="Phage_integrase"/>
    <property type="match status" value="1"/>
</dbReference>
<dbReference type="Proteomes" id="UP000076715">
    <property type="component" value="Unassembled WGS sequence"/>
</dbReference>
<keyword evidence="7" id="KW-0233">DNA recombination</keyword>
<evidence type="ECO:0000256" key="7">
    <source>
        <dbReference type="ARBA" id="ARBA00023172"/>
    </source>
</evidence>
<feature type="region of interest" description="Disordered" evidence="10">
    <location>
        <begin position="1"/>
        <end position="25"/>
    </location>
</feature>
<dbReference type="Gene3D" id="1.10.443.10">
    <property type="entry name" value="Intergrase catalytic core"/>
    <property type="match status" value="1"/>
</dbReference>
<dbReference type="GO" id="GO:0005737">
    <property type="term" value="C:cytoplasm"/>
    <property type="evidence" value="ECO:0007669"/>
    <property type="project" value="UniProtKB-SubCell"/>
</dbReference>
<dbReference type="InterPro" id="IPR050090">
    <property type="entry name" value="Tyrosine_recombinase_XerCD"/>
</dbReference>
<dbReference type="GO" id="GO:0007059">
    <property type="term" value="P:chromosome segregation"/>
    <property type="evidence" value="ECO:0007669"/>
    <property type="project" value="UniProtKB-KW"/>
</dbReference>
<protein>
    <recommendedName>
        <fullName evidence="15">Tyr recombinase domain-containing protein</fullName>
    </recommendedName>
</protein>
<comment type="subcellular location">
    <subcellularLocation>
        <location evidence="1">Cytoplasm</location>
    </subcellularLocation>
</comment>
<keyword evidence="8" id="KW-0131">Cell cycle</keyword>
<keyword evidence="3" id="KW-0132">Cell division</keyword>
<accession>A0A162WQA0</accession>
<feature type="domain" description="Core-binding (CB)" evidence="12">
    <location>
        <begin position="61"/>
        <end position="150"/>
    </location>
</feature>
<dbReference type="GO" id="GO:0015074">
    <property type="term" value="P:DNA integration"/>
    <property type="evidence" value="ECO:0007669"/>
    <property type="project" value="UniProtKB-KW"/>
</dbReference>
<dbReference type="GO" id="GO:0051301">
    <property type="term" value="P:cell division"/>
    <property type="evidence" value="ECO:0007669"/>
    <property type="project" value="UniProtKB-KW"/>
</dbReference>
<keyword evidence="14" id="KW-1185">Reference proteome</keyword>
<dbReference type="Gene3D" id="1.10.150.130">
    <property type="match status" value="1"/>
</dbReference>
<evidence type="ECO:0000259" key="12">
    <source>
        <dbReference type="PROSITE" id="PS51900"/>
    </source>
</evidence>
<evidence type="ECO:0000256" key="3">
    <source>
        <dbReference type="ARBA" id="ARBA00022618"/>
    </source>
</evidence>
<proteinExistence type="predicted"/>
<evidence type="ECO:0000256" key="2">
    <source>
        <dbReference type="ARBA" id="ARBA00022490"/>
    </source>
</evidence>
<dbReference type="STRING" id="1642818.AWE51_19565"/>
<dbReference type="GO" id="GO:0003677">
    <property type="term" value="F:DNA binding"/>
    <property type="evidence" value="ECO:0007669"/>
    <property type="project" value="UniProtKB-UniRule"/>
</dbReference>
<keyword evidence="4" id="KW-0159">Chromosome partition</keyword>
<keyword evidence="2" id="KW-0963">Cytoplasm</keyword>
<dbReference type="InterPro" id="IPR044068">
    <property type="entry name" value="CB"/>
</dbReference>
<gene>
    <name evidence="13" type="ORF">AWE51_19565</name>
</gene>
<comment type="caution">
    <text evidence="13">The sequence shown here is derived from an EMBL/GenBank/DDBJ whole genome shotgun (WGS) entry which is preliminary data.</text>
</comment>
<reference evidence="13 14" key="1">
    <citation type="submission" date="2016-01" db="EMBL/GenBank/DDBJ databases">
        <title>The draft genome sequence of Aquimarina sp. RZW4-3-2.</title>
        <authorList>
            <person name="Wang Y."/>
        </authorList>
    </citation>
    <scope>NUCLEOTIDE SEQUENCE [LARGE SCALE GENOMIC DNA]</scope>
    <source>
        <strain evidence="13 14">RZW4-3-2</strain>
    </source>
</reference>
<keyword evidence="6 9" id="KW-0238">DNA-binding</keyword>
<dbReference type="InterPro" id="IPR010998">
    <property type="entry name" value="Integrase_recombinase_N"/>
</dbReference>